<evidence type="ECO:0000256" key="2">
    <source>
        <dbReference type="ARBA" id="ARBA00022473"/>
    </source>
</evidence>
<keyword evidence="3" id="KW-0346">Stress response</keyword>
<keyword evidence="2" id="KW-0217">Developmental protein</keyword>
<dbReference type="Proteomes" id="UP000653305">
    <property type="component" value="Unassembled WGS sequence"/>
</dbReference>
<keyword evidence="4" id="KW-0539">Nucleus</keyword>
<dbReference type="EMBL" id="BMAC01000277">
    <property type="protein sequence ID" value="GFP92347.1"/>
    <property type="molecule type" value="Genomic_DNA"/>
</dbReference>
<dbReference type="GO" id="GO:0005634">
    <property type="term" value="C:nucleus"/>
    <property type="evidence" value="ECO:0007669"/>
    <property type="project" value="UniProtKB-SubCell"/>
</dbReference>
<feature type="compositionally biased region" description="Low complexity" evidence="5">
    <location>
        <begin position="45"/>
        <end position="56"/>
    </location>
</feature>
<dbReference type="PROSITE" id="PS51059">
    <property type="entry name" value="PARP_CATALYTIC"/>
    <property type="match status" value="1"/>
</dbReference>
<dbReference type="PANTHER" id="PTHR32263">
    <property type="entry name" value="INACTIVE POLY [ADP-RIBOSE] POLYMERASE SRO4-RELATED"/>
    <property type="match status" value="1"/>
</dbReference>
<dbReference type="InterPro" id="IPR012317">
    <property type="entry name" value="Poly(ADP-ribose)pol_cat_dom"/>
</dbReference>
<dbReference type="AlphaFoldDB" id="A0A830BWC2"/>
<name>A0A830BWC2_9LAMI</name>
<evidence type="ECO:0000259" key="6">
    <source>
        <dbReference type="PROSITE" id="PS51059"/>
    </source>
</evidence>
<protein>
    <submittedName>
        <fullName evidence="7">Probable inactive poly [ADP-ribose] polymerase sro5</fullName>
    </submittedName>
</protein>
<comment type="subcellular location">
    <subcellularLocation>
        <location evidence="1">Nucleus</location>
    </subcellularLocation>
</comment>
<gene>
    <name evidence="7" type="ORF">PHJA_001378800</name>
</gene>
<dbReference type="GO" id="GO:0003950">
    <property type="term" value="F:NAD+ poly-ADP-ribosyltransferase activity"/>
    <property type="evidence" value="ECO:0007669"/>
    <property type="project" value="InterPro"/>
</dbReference>
<evidence type="ECO:0000313" key="7">
    <source>
        <dbReference type="EMBL" id="GFP92347.1"/>
    </source>
</evidence>
<dbReference type="InterPro" id="IPR022003">
    <property type="entry name" value="RST"/>
</dbReference>
<accession>A0A830BWC2</accession>
<organism evidence="7 8">
    <name type="scientific">Phtheirospermum japonicum</name>
    <dbReference type="NCBI Taxonomy" id="374723"/>
    <lineage>
        <taxon>Eukaryota</taxon>
        <taxon>Viridiplantae</taxon>
        <taxon>Streptophyta</taxon>
        <taxon>Embryophyta</taxon>
        <taxon>Tracheophyta</taxon>
        <taxon>Spermatophyta</taxon>
        <taxon>Magnoliopsida</taxon>
        <taxon>eudicotyledons</taxon>
        <taxon>Gunneridae</taxon>
        <taxon>Pentapetalae</taxon>
        <taxon>asterids</taxon>
        <taxon>lamiids</taxon>
        <taxon>Lamiales</taxon>
        <taxon>Orobanchaceae</taxon>
        <taxon>Orobanchaceae incertae sedis</taxon>
        <taxon>Phtheirospermum</taxon>
    </lineage>
</organism>
<evidence type="ECO:0000313" key="8">
    <source>
        <dbReference type="Proteomes" id="UP000653305"/>
    </source>
</evidence>
<dbReference type="SUPFAM" id="SSF56399">
    <property type="entry name" value="ADP-ribosylation"/>
    <property type="match status" value="1"/>
</dbReference>
<dbReference type="PANTHER" id="PTHR32263:SF12">
    <property type="entry name" value="INACTIVE POLY [ADP-RIBOSE] POLYMERASE SRO4-RELATED"/>
    <property type="match status" value="1"/>
</dbReference>
<reference evidence="7" key="1">
    <citation type="submission" date="2020-07" db="EMBL/GenBank/DDBJ databases">
        <title>Ethylene signaling mediates host invasion by parasitic plants.</title>
        <authorList>
            <person name="Yoshida S."/>
        </authorList>
    </citation>
    <scope>NUCLEOTIDE SEQUENCE</scope>
    <source>
        <strain evidence="7">Okayama</strain>
    </source>
</reference>
<dbReference type="Pfam" id="PF12174">
    <property type="entry name" value="RST"/>
    <property type="match status" value="1"/>
</dbReference>
<sequence length="345" mass="38456">MDQGFKLPSLSPTLNDFEKPQPSEPKKTGPLTLFDDLLDNPETSNQLPQTNNNNPLNQCQRDVMLVSAPALKVSAKKYELIRRKLDSSLSLCGLNAEISSIVRIGYLSEAGQSKLDSFNVNLEGAKMMCGGYANVKRGWYGASKGEINGVLVSGFNYPRNHGVYLSAKAHPVESLQSSPSDEDGVRHMLICRAILGRMEVVNPFSGQKNPSSDSFHSGVDDLMYPKKYIIWAANMNTHILPEFLVSFRTHSHFTGILHILEPYPISMPVAAMINSLSFSLPAQSLLSVVKYYDDYMERRLNTAEFTERLREILGDRLLTILLKSYTQNHELIEGTAGQQTQELLV</sequence>
<dbReference type="InterPro" id="IPR044964">
    <property type="entry name" value="RCD1/SRO1-5"/>
</dbReference>
<dbReference type="OrthoDB" id="6133115at2759"/>
<feature type="compositionally biased region" description="Basic and acidic residues" evidence="5">
    <location>
        <begin position="16"/>
        <end position="27"/>
    </location>
</feature>
<proteinExistence type="predicted"/>
<keyword evidence="8" id="KW-1185">Reference proteome</keyword>
<dbReference type="Gene3D" id="3.90.228.10">
    <property type="match status" value="1"/>
</dbReference>
<feature type="domain" description="PARP catalytic" evidence="6">
    <location>
        <begin position="54"/>
        <end position="268"/>
    </location>
</feature>
<evidence type="ECO:0000256" key="5">
    <source>
        <dbReference type="SAM" id="MobiDB-lite"/>
    </source>
</evidence>
<evidence type="ECO:0000256" key="1">
    <source>
        <dbReference type="ARBA" id="ARBA00004123"/>
    </source>
</evidence>
<comment type="caution">
    <text evidence="7">The sequence shown here is derived from an EMBL/GenBank/DDBJ whole genome shotgun (WGS) entry which is preliminary data.</text>
</comment>
<feature type="region of interest" description="Disordered" evidence="5">
    <location>
        <begin position="1"/>
        <end position="56"/>
    </location>
</feature>
<evidence type="ECO:0000256" key="3">
    <source>
        <dbReference type="ARBA" id="ARBA00023016"/>
    </source>
</evidence>
<evidence type="ECO:0000256" key="4">
    <source>
        <dbReference type="ARBA" id="ARBA00023242"/>
    </source>
</evidence>